<organism evidence="4 5">
    <name type="scientific">Alkalidesulfovibrio alkalitolerans DSM 16529</name>
    <dbReference type="NCBI Taxonomy" id="1121439"/>
    <lineage>
        <taxon>Bacteria</taxon>
        <taxon>Pseudomonadati</taxon>
        <taxon>Thermodesulfobacteriota</taxon>
        <taxon>Desulfovibrionia</taxon>
        <taxon>Desulfovibrionales</taxon>
        <taxon>Desulfovibrionaceae</taxon>
        <taxon>Alkalidesulfovibrio</taxon>
    </lineage>
</organism>
<evidence type="ECO:0000256" key="1">
    <source>
        <dbReference type="ARBA" id="ARBA00022729"/>
    </source>
</evidence>
<dbReference type="AlphaFoldDB" id="S7TGB0"/>
<protein>
    <submittedName>
        <fullName evidence="4">ABC-type transporter, periplasmic subunit family 3</fullName>
    </submittedName>
</protein>
<keyword evidence="5" id="KW-1185">Reference proteome</keyword>
<evidence type="ECO:0000256" key="2">
    <source>
        <dbReference type="SAM" id="SignalP"/>
    </source>
</evidence>
<dbReference type="InterPro" id="IPR001638">
    <property type="entry name" value="Solute-binding_3/MltF_N"/>
</dbReference>
<feature type="signal peptide" evidence="2">
    <location>
        <begin position="1"/>
        <end position="24"/>
    </location>
</feature>
<dbReference type="PATRIC" id="fig|1121439.3.peg.256"/>
<gene>
    <name evidence="4" type="ORF">dsat_1870</name>
</gene>
<feature type="chain" id="PRO_5004544912" evidence="2">
    <location>
        <begin position="25"/>
        <end position="249"/>
    </location>
</feature>
<accession>S7TGB0</accession>
<dbReference type="eggNOG" id="COG0834">
    <property type="taxonomic scope" value="Bacteria"/>
</dbReference>
<dbReference type="PANTHER" id="PTHR35936">
    <property type="entry name" value="MEMBRANE-BOUND LYTIC MUREIN TRANSGLYCOSYLASE F"/>
    <property type="match status" value="1"/>
</dbReference>
<reference evidence="4 5" key="1">
    <citation type="journal article" date="2013" name="Genome Announc.">
        <title>Draft genome sequences for three mercury-methylating, sulfate-reducing bacteria.</title>
        <authorList>
            <person name="Brown S.D."/>
            <person name="Hurt R.A.Jr."/>
            <person name="Gilmour C.C."/>
            <person name="Elias D.A."/>
        </authorList>
    </citation>
    <scope>NUCLEOTIDE SEQUENCE [LARGE SCALE GENOMIC DNA]</scope>
    <source>
        <strain evidence="4 5">DSM 16529</strain>
    </source>
</reference>
<proteinExistence type="predicted"/>
<evidence type="ECO:0000259" key="3">
    <source>
        <dbReference type="Pfam" id="PF00497"/>
    </source>
</evidence>
<dbReference type="STRING" id="1121439.dsat_1870"/>
<dbReference type="Gene3D" id="3.40.190.10">
    <property type="entry name" value="Periplasmic binding protein-like II"/>
    <property type="match status" value="2"/>
</dbReference>
<dbReference type="PANTHER" id="PTHR35936:SF25">
    <property type="entry name" value="ABC TRANSPORTER SUBSTRATE-BINDING PROTEIN"/>
    <property type="match status" value="1"/>
</dbReference>
<dbReference type="EMBL" id="ATHI01000002">
    <property type="protein sequence ID" value="EPR35766.1"/>
    <property type="molecule type" value="Genomic_DNA"/>
</dbReference>
<evidence type="ECO:0000313" key="5">
    <source>
        <dbReference type="Proteomes" id="UP000014975"/>
    </source>
</evidence>
<dbReference type="SUPFAM" id="SSF53850">
    <property type="entry name" value="Periplasmic binding protein-like II"/>
    <property type="match status" value="1"/>
</dbReference>
<comment type="caution">
    <text evidence="4">The sequence shown here is derived from an EMBL/GenBank/DDBJ whole genome shotgun (WGS) entry which is preliminary data.</text>
</comment>
<dbReference type="OrthoDB" id="5452509at2"/>
<feature type="domain" description="Solute-binding protein family 3/N-terminal" evidence="3">
    <location>
        <begin position="31"/>
        <end position="245"/>
    </location>
</feature>
<dbReference type="Pfam" id="PF00497">
    <property type="entry name" value="SBP_bac_3"/>
    <property type="match status" value="1"/>
</dbReference>
<keyword evidence="1 2" id="KW-0732">Signal</keyword>
<name>S7TGB0_9BACT</name>
<sequence length="249" mass="27620">MKRITLLICSVLFLALPAARGHCAEVRLVVDEWPPFVSKDLPGHGFAAEIVTEAFAAAGISAHIEFMPWKRCEATVRNGEAFASFPYARTGERAKVFDFSDTFLVLQDKFFFLEERFPGFEFQTLDDLRPMLIGGAIGYHYEARLAEAGLHVEYASTSLASFRKLLAGRVDVVLEEEMAGRAIVAELLPGREDMVAVAGQPFSVNENCLLVSKTYPDADATMRAFNRGLRIIKADGRYESILRKHGLAP</sequence>
<dbReference type="RefSeq" id="WP_020885756.1">
    <property type="nucleotide sequence ID" value="NZ_ATHI01000002.1"/>
</dbReference>
<dbReference type="Proteomes" id="UP000014975">
    <property type="component" value="Unassembled WGS sequence"/>
</dbReference>
<evidence type="ECO:0000313" key="4">
    <source>
        <dbReference type="EMBL" id="EPR35766.1"/>
    </source>
</evidence>